<dbReference type="Gene3D" id="2.40.10.10">
    <property type="entry name" value="Trypsin-like serine proteases"/>
    <property type="match status" value="2"/>
</dbReference>
<protein>
    <submittedName>
        <fullName evidence="7">Aste57867_1267 protein</fullName>
    </submittedName>
    <submittedName>
        <fullName evidence="10">Aste57867_23823 protein</fullName>
    </submittedName>
    <submittedName>
        <fullName evidence="8">Aste57867_5190 protein</fullName>
    </submittedName>
    <submittedName>
        <fullName evidence="9">Aste57867_5191 protein</fullName>
    </submittedName>
</protein>
<evidence type="ECO:0000256" key="2">
    <source>
        <dbReference type="SAM" id="SignalP"/>
    </source>
</evidence>
<dbReference type="InterPro" id="IPR009003">
    <property type="entry name" value="Peptidase_S1_PA"/>
</dbReference>
<evidence type="ECO:0000256" key="1">
    <source>
        <dbReference type="ARBA" id="ARBA00023026"/>
    </source>
</evidence>
<keyword evidence="2" id="KW-0732">Signal</keyword>
<evidence type="ECO:0000313" key="11">
    <source>
        <dbReference type="Proteomes" id="UP000332933"/>
    </source>
</evidence>
<dbReference type="OrthoDB" id="62371at2759"/>
<dbReference type="SUPFAM" id="SSF50494">
    <property type="entry name" value="Trypsin-like serine proteases"/>
    <property type="match status" value="1"/>
</dbReference>
<accession>A0A485KH65</accession>
<reference evidence="3" key="2">
    <citation type="submission" date="2019-06" db="EMBL/GenBank/DDBJ databases">
        <title>Genomics analysis of Aphanomyces spp. identifies a new class of oomycete effector associated with host adaptation.</title>
        <authorList>
            <person name="Gaulin E."/>
        </authorList>
    </citation>
    <scope>NUCLEOTIDE SEQUENCE</scope>
    <source>
        <strain evidence="3">CBS 578.67</strain>
    </source>
</reference>
<evidence type="ECO:0000313" key="10">
    <source>
        <dbReference type="EMBL" id="VFU00467.1"/>
    </source>
</evidence>
<dbReference type="EMBL" id="VJMH01001564">
    <property type="protein sequence ID" value="KAF0711586.1"/>
    <property type="molecule type" value="Genomic_DNA"/>
</dbReference>
<dbReference type="EMBL" id="VJMH01001564">
    <property type="protein sequence ID" value="KAF0711587.1"/>
    <property type="molecule type" value="Genomic_DNA"/>
</dbReference>
<dbReference type="Pfam" id="PF13365">
    <property type="entry name" value="Trypsin_2"/>
    <property type="match status" value="1"/>
</dbReference>
<evidence type="ECO:0000313" key="5">
    <source>
        <dbReference type="EMBL" id="KAF0711587.1"/>
    </source>
</evidence>
<evidence type="ECO:0000313" key="9">
    <source>
        <dbReference type="EMBL" id="VFT82264.1"/>
    </source>
</evidence>
<dbReference type="PANTHER" id="PTHR36234:SF5">
    <property type="entry name" value="LYSYL ENDOPEPTIDASE"/>
    <property type="match status" value="1"/>
</dbReference>
<dbReference type="EMBL" id="CAADRA010001565">
    <property type="protein sequence ID" value="VFT82263.1"/>
    <property type="molecule type" value="Genomic_DNA"/>
</dbReference>
<dbReference type="EMBL" id="VJMH01007312">
    <property type="protein sequence ID" value="KAF0684200.1"/>
    <property type="molecule type" value="Genomic_DNA"/>
</dbReference>
<dbReference type="PANTHER" id="PTHR36234">
    <property type="entry name" value="LYSYL ENDOPEPTIDASE"/>
    <property type="match status" value="1"/>
</dbReference>
<dbReference type="EMBL" id="CAADRA010007338">
    <property type="protein sequence ID" value="VFU00467.1"/>
    <property type="molecule type" value="Genomic_DNA"/>
</dbReference>
<feature type="signal peptide" evidence="2">
    <location>
        <begin position="1"/>
        <end position="18"/>
    </location>
</feature>
<dbReference type="AlphaFoldDB" id="A0A485KH65"/>
<dbReference type="InterPro" id="IPR043504">
    <property type="entry name" value="Peptidase_S1_PA_chymotrypsin"/>
</dbReference>
<reference evidence="8 11" key="1">
    <citation type="submission" date="2019-03" db="EMBL/GenBank/DDBJ databases">
        <authorList>
            <person name="Gaulin E."/>
            <person name="Dumas B."/>
        </authorList>
    </citation>
    <scope>NUCLEOTIDE SEQUENCE [LARGE SCALE GENOMIC DNA]</scope>
    <source>
        <strain evidence="8">CBS 568.67</strain>
    </source>
</reference>
<evidence type="ECO:0000313" key="7">
    <source>
        <dbReference type="EMBL" id="VFT78486.1"/>
    </source>
</evidence>
<feature type="chain" id="PRO_5036355408" evidence="2">
    <location>
        <begin position="19"/>
        <end position="275"/>
    </location>
</feature>
<evidence type="ECO:0000313" key="6">
    <source>
        <dbReference type="EMBL" id="KAF0719112.1"/>
    </source>
</evidence>
<evidence type="ECO:0000313" key="3">
    <source>
        <dbReference type="EMBL" id="KAF0684200.1"/>
    </source>
</evidence>
<name>A0A485KH65_9STRA</name>
<dbReference type="EMBL" id="VJMH01000092">
    <property type="protein sequence ID" value="KAF0719112.1"/>
    <property type="molecule type" value="Genomic_DNA"/>
</dbReference>
<proteinExistence type="predicted"/>
<keyword evidence="1" id="KW-0843">Virulence</keyword>
<dbReference type="Proteomes" id="UP000332933">
    <property type="component" value="Unassembled WGS sequence"/>
</dbReference>
<keyword evidence="11" id="KW-1185">Reference proteome</keyword>
<organism evidence="8 11">
    <name type="scientific">Aphanomyces stellatus</name>
    <dbReference type="NCBI Taxonomy" id="120398"/>
    <lineage>
        <taxon>Eukaryota</taxon>
        <taxon>Sar</taxon>
        <taxon>Stramenopiles</taxon>
        <taxon>Oomycota</taxon>
        <taxon>Saprolegniomycetes</taxon>
        <taxon>Saprolegniales</taxon>
        <taxon>Verrucalvaceae</taxon>
        <taxon>Aphanomyces</taxon>
    </lineage>
</organism>
<dbReference type="EMBL" id="CAADRA010001565">
    <property type="protein sequence ID" value="VFT82264.1"/>
    <property type="molecule type" value="Genomic_DNA"/>
</dbReference>
<evidence type="ECO:0000313" key="8">
    <source>
        <dbReference type="EMBL" id="VFT82263.1"/>
    </source>
</evidence>
<gene>
    <name evidence="8" type="primary">Aste57867_5190</name>
    <name evidence="7" type="synonym">Aste57867_1267</name>
    <name evidence="10" type="synonym">Aste57867_23823</name>
    <name evidence="9" type="synonym">Aste57867_5191</name>
    <name evidence="6" type="ORF">As57867_001266</name>
    <name evidence="4" type="ORF">As57867_005177</name>
    <name evidence="5" type="ORF">As57867_005178</name>
    <name evidence="3" type="ORF">As57867_023750</name>
    <name evidence="7" type="ORF">ASTE57867_1267</name>
    <name evidence="10" type="ORF">ASTE57867_23823</name>
    <name evidence="8" type="ORF">ASTE57867_5190</name>
    <name evidence="9" type="ORF">ASTE57867_5191</name>
</gene>
<evidence type="ECO:0000313" key="4">
    <source>
        <dbReference type="EMBL" id="KAF0711586.1"/>
    </source>
</evidence>
<sequence>MAPTLWTLLAATAALCMGDYFAPVENDNTRSICGPSDFSQSIACFKNDQPTRYKLAQAVARLHIPGTFCTGWLWGSEGHLITNSHCVGSQYDADSTAVELGATCASCDDPNNGVRGGCPGTIVANSTTTVMVSYYYDFALLKLNLNVGVDLSSFGYLKARQEPAMQDEAIYLLGHAAFKPSRISYLRDDHSFTRVTNVSTTSACREGDVIAHDADTEGGSSGSPVIAVTDNTVIALHNCAGCAANGGQNSGRKMSLIVAYLRSKNLLPKDAVADA</sequence>
<dbReference type="EMBL" id="CAADRA010000092">
    <property type="protein sequence ID" value="VFT78486.1"/>
    <property type="molecule type" value="Genomic_DNA"/>
</dbReference>